<keyword evidence="7" id="KW-0012">Acyltransferase</keyword>
<dbReference type="InterPro" id="IPR004255">
    <property type="entry name" value="O-acyltransferase_WSD1_N"/>
</dbReference>
<protein>
    <recommendedName>
        <fullName evidence="4">diacylglycerol O-acyltransferase</fullName>
        <ecNumber evidence="4">2.3.1.20</ecNumber>
    </recommendedName>
</protein>
<dbReference type="GO" id="GO:0005886">
    <property type="term" value="C:plasma membrane"/>
    <property type="evidence" value="ECO:0007669"/>
    <property type="project" value="TreeGrafter"/>
</dbReference>
<accession>A0AA48HGQ3</accession>
<feature type="domain" description="O-acyltransferase WSD1 C-terminal" evidence="11">
    <location>
        <begin position="304"/>
        <end position="449"/>
    </location>
</feature>
<keyword evidence="6" id="KW-0319">Glycerol metabolism</keyword>
<comment type="pathway">
    <text evidence="2">Lipid metabolism.</text>
</comment>
<dbReference type="InterPro" id="IPR045034">
    <property type="entry name" value="O-acyltransferase_WSD1-like"/>
</dbReference>
<evidence type="ECO:0000256" key="7">
    <source>
        <dbReference type="ARBA" id="ARBA00023315"/>
    </source>
</evidence>
<evidence type="ECO:0000256" key="4">
    <source>
        <dbReference type="ARBA" id="ARBA00013244"/>
    </source>
</evidence>
<comment type="pathway">
    <text evidence="1">Glycerolipid metabolism; triacylglycerol biosynthesis.</text>
</comment>
<dbReference type="GO" id="GO:0071731">
    <property type="term" value="P:response to nitric oxide"/>
    <property type="evidence" value="ECO:0007669"/>
    <property type="project" value="TreeGrafter"/>
</dbReference>
<evidence type="ECO:0000313" key="12">
    <source>
        <dbReference type="EMBL" id="BDX06096.1"/>
    </source>
</evidence>
<dbReference type="EC" id="2.3.1.20" evidence="4"/>
<dbReference type="GO" id="GO:0019432">
    <property type="term" value="P:triglyceride biosynthetic process"/>
    <property type="evidence" value="ECO:0007669"/>
    <property type="project" value="TreeGrafter"/>
</dbReference>
<feature type="domain" description="O-acyltransferase WSD1-like N-terminal" evidence="10">
    <location>
        <begin position="8"/>
        <end position="263"/>
    </location>
</feature>
<keyword evidence="5" id="KW-0808">Transferase</keyword>
<comment type="similarity">
    <text evidence="3">Belongs to the long-chain O-acyltransferase family.</text>
</comment>
<evidence type="ECO:0000256" key="8">
    <source>
        <dbReference type="ARBA" id="ARBA00048109"/>
    </source>
</evidence>
<evidence type="ECO:0000256" key="2">
    <source>
        <dbReference type="ARBA" id="ARBA00005189"/>
    </source>
</evidence>
<reference evidence="12" key="1">
    <citation type="submission" date="2023-01" db="EMBL/GenBank/DDBJ databases">
        <title>Complete genome sequence of Planctobacterium marinum strain Dej080120_11.</title>
        <authorList>
            <person name="Ueki S."/>
            <person name="Maruyama F."/>
        </authorList>
    </citation>
    <scope>NUCLEOTIDE SEQUENCE</scope>
    <source>
        <strain evidence="12">Dej080120_11</strain>
    </source>
</reference>
<feature type="region of interest" description="Disordered" evidence="9">
    <location>
        <begin position="479"/>
        <end position="498"/>
    </location>
</feature>
<dbReference type="PANTHER" id="PTHR31650:SF1">
    <property type="entry name" value="WAX ESTER SYNTHASE_DIACYLGLYCEROL ACYLTRANSFERASE 4-RELATED"/>
    <property type="match status" value="1"/>
</dbReference>
<evidence type="ECO:0000256" key="6">
    <source>
        <dbReference type="ARBA" id="ARBA00022798"/>
    </source>
</evidence>
<name>A0AA48HGQ3_9ALTE</name>
<organism evidence="12 13">
    <name type="scientific">Planctobacterium marinum</name>
    <dbReference type="NCBI Taxonomy" id="1631968"/>
    <lineage>
        <taxon>Bacteria</taxon>
        <taxon>Pseudomonadati</taxon>
        <taxon>Pseudomonadota</taxon>
        <taxon>Gammaproteobacteria</taxon>
        <taxon>Alteromonadales</taxon>
        <taxon>Alteromonadaceae</taxon>
        <taxon>Planctobacterium</taxon>
    </lineage>
</organism>
<evidence type="ECO:0000256" key="1">
    <source>
        <dbReference type="ARBA" id="ARBA00004771"/>
    </source>
</evidence>
<evidence type="ECO:0000259" key="10">
    <source>
        <dbReference type="Pfam" id="PF03007"/>
    </source>
</evidence>
<dbReference type="KEGG" id="pmaw:MACH26_16170"/>
<dbReference type="PANTHER" id="PTHR31650">
    <property type="entry name" value="O-ACYLTRANSFERASE (WSD1-LIKE) FAMILY PROTEIN"/>
    <property type="match status" value="1"/>
</dbReference>
<evidence type="ECO:0000256" key="5">
    <source>
        <dbReference type="ARBA" id="ARBA00022679"/>
    </source>
</evidence>
<dbReference type="GO" id="GO:0004144">
    <property type="term" value="F:diacylglycerol O-acyltransferase activity"/>
    <property type="evidence" value="ECO:0007669"/>
    <property type="project" value="UniProtKB-EC"/>
</dbReference>
<keyword evidence="13" id="KW-1185">Reference proteome</keyword>
<dbReference type="InterPro" id="IPR009721">
    <property type="entry name" value="O-acyltransferase_WSD1_C"/>
</dbReference>
<gene>
    <name evidence="12" type="ORF">MACH26_16170</name>
</gene>
<dbReference type="Proteomes" id="UP001333710">
    <property type="component" value="Chromosome"/>
</dbReference>
<dbReference type="AlphaFoldDB" id="A0AA48HGQ3"/>
<dbReference type="Pfam" id="PF06974">
    <property type="entry name" value="WS_DGAT_C"/>
    <property type="match status" value="1"/>
</dbReference>
<dbReference type="Pfam" id="PF03007">
    <property type="entry name" value="WS_DGAT_cat"/>
    <property type="match status" value="1"/>
</dbReference>
<evidence type="ECO:0000256" key="3">
    <source>
        <dbReference type="ARBA" id="ARBA00009587"/>
    </source>
</evidence>
<evidence type="ECO:0000259" key="11">
    <source>
        <dbReference type="Pfam" id="PF06974"/>
    </source>
</evidence>
<sequence>MSTSIPFLDKTFWITESEDNPKHVASLQLLEMPDDAPDDYLDKLVEKLRSYNKAVAPFNYRVKSIGPYPIKFAPLEELDMEYHVKVIEVDDVSDKHLLHQLVARLHEPRLERDKPLWQYTVIKGKSGKQFAMYAKIHHMYGDGATMVKWFQAGYLPDPQLGEFTPVWAVERKRRPRPKKNPFVAFFKGIWEFLIAFKDILIILVRLLMKILRVNPTYMPIPFSGTKTMLTGQVKRGRTVATVDMDFSRVQAVGKRLRATVNEVLLCCFDIGVHQFLTDHGHTFEKALYTNMPINLRKPGEQTGGNKIAIVPVKLAHGKHDPILRLRQIIENHRVVKLAAKRAHSGAFSYYTVLIQTFALLFEVLRMSSLVKPIANILISNVPGPAETRYFGDAKLLAVYPISTIVPGGGVNITLLTYNNTANVGIVCCDTNIKSLESMALYFNDAFELLEKAIDDPTLTIDDIGERIVDMPVTLVDDDPYKHDDHDHHAHPEHLEKSA</sequence>
<dbReference type="GO" id="GO:0001666">
    <property type="term" value="P:response to hypoxia"/>
    <property type="evidence" value="ECO:0007669"/>
    <property type="project" value="TreeGrafter"/>
</dbReference>
<dbReference type="EMBL" id="AP027272">
    <property type="protein sequence ID" value="BDX06096.1"/>
    <property type="molecule type" value="Genomic_DNA"/>
</dbReference>
<dbReference type="RefSeq" id="WP_338292133.1">
    <property type="nucleotide sequence ID" value="NZ_AP027272.1"/>
</dbReference>
<evidence type="ECO:0000256" key="9">
    <source>
        <dbReference type="SAM" id="MobiDB-lite"/>
    </source>
</evidence>
<proteinExistence type="inferred from homology"/>
<dbReference type="GO" id="GO:0051701">
    <property type="term" value="P:biological process involved in interaction with host"/>
    <property type="evidence" value="ECO:0007669"/>
    <property type="project" value="TreeGrafter"/>
</dbReference>
<evidence type="ECO:0000313" key="13">
    <source>
        <dbReference type="Proteomes" id="UP001333710"/>
    </source>
</evidence>
<dbReference type="GO" id="GO:0006071">
    <property type="term" value="P:glycerol metabolic process"/>
    <property type="evidence" value="ECO:0007669"/>
    <property type="project" value="UniProtKB-KW"/>
</dbReference>
<comment type="catalytic activity">
    <reaction evidence="8">
        <text>an acyl-CoA + a 1,2-diacyl-sn-glycerol = a triacyl-sn-glycerol + CoA</text>
        <dbReference type="Rhea" id="RHEA:10868"/>
        <dbReference type="ChEBI" id="CHEBI:17815"/>
        <dbReference type="ChEBI" id="CHEBI:57287"/>
        <dbReference type="ChEBI" id="CHEBI:58342"/>
        <dbReference type="ChEBI" id="CHEBI:64615"/>
        <dbReference type="EC" id="2.3.1.20"/>
    </reaction>
</comment>